<dbReference type="AlphaFoldDB" id="A0A978W582"/>
<dbReference type="EMBL" id="JAEACU010000001">
    <property type="protein sequence ID" value="KAH7547116.1"/>
    <property type="molecule type" value="Genomic_DNA"/>
</dbReference>
<dbReference type="PANTHER" id="PTHR31325">
    <property type="entry name" value="OS01G0798800 PROTEIN-RELATED"/>
    <property type="match status" value="1"/>
</dbReference>
<keyword evidence="1" id="KW-0472">Membrane</keyword>
<evidence type="ECO:0000313" key="4">
    <source>
        <dbReference type="Proteomes" id="UP000813462"/>
    </source>
</evidence>
<feature type="domain" description="DUF4220" evidence="2">
    <location>
        <begin position="33"/>
        <end position="412"/>
    </location>
</feature>
<dbReference type="Proteomes" id="UP000813462">
    <property type="component" value="Unassembled WGS sequence"/>
</dbReference>
<feature type="transmembrane region" description="Helical" evidence="1">
    <location>
        <begin position="342"/>
        <end position="361"/>
    </location>
</feature>
<feature type="transmembrane region" description="Helical" evidence="1">
    <location>
        <begin position="33"/>
        <end position="51"/>
    </location>
</feature>
<evidence type="ECO:0000256" key="1">
    <source>
        <dbReference type="SAM" id="Phobius"/>
    </source>
</evidence>
<feature type="transmembrane region" description="Helical" evidence="1">
    <location>
        <begin position="310"/>
        <end position="330"/>
    </location>
</feature>
<keyword evidence="1" id="KW-0812">Transmembrane</keyword>
<keyword evidence="1" id="KW-1133">Transmembrane helix</keyword>
<evidence type="ECO:0000259" key="2">
    <source>
        <dbReference type="Pfam" id="PF13968"/>
    </source>
</evidence>
<accession>A0A978W582</accession>
<feature type="transmembrane region" description="Helical" evidence="1">
    <location>
        <begin position="138"/>
        <end position="161"/>
    </location>
</feature>
<dbReference type="InterPro" id="IPR025315">
    <property type="entry name" value="DUF4220"/>
</dbReference>
<protein>
    <recommendedName>
        <fullName evidence="2">DUF4220 domain-containing protein</fullName>
    </recommendedName>
</protein>
<name>A0A978W582_ZIZJJ</name>
<dbReference type="Pfam" id="PF04578">
    <property type="entry name" value="DUF594"/>
    <property type="match status" value="1"/>
</dbReference>
<evidence type="ECO:0000313" key="3">
    <source>
        <dbReference type="EMBL" id="KAH7547116.1"/>
    </source>
</evidence>
<gene>
    <name evidence="3" type="ORF">FEM48_Zijuj01G0272900</name>
</gene>
<organism evidence="3 4">
    <name type="scientific">Ziziphus jujuba var. spinosa</name>
    <dbReference type="NCBI Taxonomy" id="714518"/>
    <lineage>
        <taxon>Eukaryota</taxon>
        <taxon>Viridiplantae</taxon>
        <taxon>Streptophyta</taxon>
        <taxon>Embryophyta</taxon>
        <taxon>Tracheophyta</taxon>
        <taxon>Spermatophyta</taxon>
        <taxon>Magnoliopsida</taxon>
        <taxon>eudicotyledons</taxon>
        <taxon>Gunneridae</taxon>
        <taxon>Pentapetalae</taxon>
        <taxon>rosids</taxon>
        <taxon>fabids</taxon>
        <taxon>Rosales</taxon>
        <taxon>Rhamnaceae</taxon>
        <taxon>Paliureae</taxon>
        <taxon>Ziziphus</taxon>
    </lineage>
</organism>
<dbReference type="InterPro" id="IPR007658">
    <property type="entry name" value="DUF594"/>
</dbReference>
<proteinExistence type="predicted"/>
<dbReference type="Pfam" id="PF13968">
    <property type="entry name" value="DUF4220"/>
    <property type="match status" value="1"/>
</dbReference>
<reference evidence="3" key="1">
    <citation type="journal article" date="2021" name="Front. Plant Sci.">
        <title>Chromosome-Scale Genome Assembly for Chinese Sour Jujube and Insights Into Its Genome Evolution and Domestication Signature.</title>
        <authorList>
            <person name="Shen L.-Y."/>
            <person name="Luo H."/>
            <person name="Wang X.-L."/>
            <person name="Wang X.-M."/>
            <person name="Qiu X.-J."/>
            <person name="Liu H."/>
            <person name="Zhou S.-S."/>
            <person name="Jia K.-H."/>
            <person name="Nie S."/>
            <person name="Bao Y.-T."/>
            <person name="Zhang R.-G."/>
            <person name="Yun Q.-Z."/>
            <person name="Chai Y.-H."/>
            <person name="Lu J.-Y."/>
            <person name="Li Y."/>
            <person name="Zhao S.-W."/>
            <person name="Mao J.-F."/>
            <person name="Jia S.-G."/>
            <person name="Mao Y.-M."/>
        </authorList>
    </citation>
    <scope>NUCLEOTIDE SEQUENCE</scope>
    <source>
        <strain evidence="3">AT0</strain>
        <tissue evidence="3">Leaf</tissue>
    </source>
</reference>
<comment type="caution">
    <text evidence="3">The sequence shown here is derived from an EMBL/GenBank/DDBJ whole genome shotgun (WGS) entry which is preliminary data.</text>
</comment>
<sequence length="753" mass="87541">MLVLTSMVLQLILVRYGYRKNHRATSRIQIVVWIAYFLADWVATVSINHLLNRINKFIPSSPRPDTILDLEFKVRAFWCPFLLLHLGGPDTITSYSLVDNELWLRHMAGVVIQLGFAFYLYIRFFFLYISIWEDPLPYVAIPVFVAGIIKCLERGICLFSASEKQWRSSLLSEPPKCKTRTTSAANSSAASGNIEIEIYNDTIDVEIGGGRSTSEEEYSLDFPSGSKYIYTFSEASRLRDAYFMFSVSKFLIADINLKVRHQFRRYFTKLSSSNKISYRKAFRLVDIEIGFLYDVLYTKAPVIKTHWGPILRLISFSCSIGALVGFCSVINKPPFEQVKGSLDVKITFVLILVAICLEIYWCNYHFSSNWTLLWFSRKHEKTFSNNWLFKFVATRKFKRSKKSAPLYMAWHNLISLCFHTTIAKYFRCQPLFQMFHERAGKYLYTTFETVEDDLKNFIFEYIRRQGKEYKASKFCVKVLNKILERRGNDALKSHATRDVCCLHHQDSSCHRCRHHPDLYCSRRDTCLIHGNLCWSTSQVQFDHGILLWHIATDLCYYEELEKTRNQDEDNLSVECRTSKHLSDYMFYLLITLPAMLPGGIGDMRVRYTQNEIVALLETSKVEHECKKVCNKLLEEYGKKEPKQAAYNNKSSLSDGIKLFEKLSSFSSKKWELISAVWIEMLCHAASHCEWEQHARQLERGVEFLTHVSLLMAHLGFSPQIRFDGDDVIVESPQMKQQLSDRDKNVQFILSCLA</sequence>
<feature type="transmembrane region" description="Helical" evidence="1">
    <location>
        <begin position="110"/>
        <end position="132"/>
    </location>
</feature>